<sequence>MLILFDLKYFGFLVLVDYDEDYEISCVKPTSSTVAYASAQPAEAHAFERITRKESRFRQRMQALKSVLGKKLADKIIDSA</sequence>
<proteinExistence type="predicted"/>
<gene>
    <name evidence="1" type="ORF">TKK_011467</name>
</gene>
<evidence type="ECO:0000313" key="2">
    <source>
        <dbReference type="Proteomes" id="UP001627154"/>
    </source>
</evidence>
<protein>
    <submittedName>
        <fullName evidence="1">Uncharacterized protein</fullName>
    </submittedName>
</protein>
<comment type="caution">
    <text evidence="1">The sequence shown here is derived from an EMBL/GenBank/DDBJ whole genome shotgun (WGS) entry which is preliminary data.</text>
</comment>
<accession>A0ABD2WN28</accession>
<evidence type="ECO:0000313" key="1">
    <source>
        <dbReference type="EMBL" id="KAL3394462.1"/>
    </source>
</evidence>
<reference evidence="1 2" key="1">
    <citation type="journal article" date="2024" name="bioRxiv">
        <title>A reference genome for Trichogramma kaykai: A tiny desert-dwelling parasitoid wasp with competing sex-ratio distorters.</title>
        <authorList>
            <person name="Culotta J."/>
            <person name="Lindsey A.R."/>
        </authorList>
    </citation>
    <scope>NUCLEOTIDE SEQUENCE [LARGE SCALE GENOMIC DNA]</scope>
    <source>
        <strain evidence="1 2">KSX58</strain>
    </source>
</reference>
<organism evidence="1 2">
    <name type="scientific">Trichogramma kaykai</name>
    <dbReference type="NCBI Taxonomy" id="54128"/>
    <lineage>
        <taxon>Eukaryota</taxon>
        <taxon>Metazoa</taxon>
        <taxon>Ecdysozoa</taxon>
        <taxon>Arthropoda</taxon>
        <taxon>Hexapoda</taxon>
        <taxon>Insecta</taxon>
        <taxon>Pterygota</taxon>
        <taxon>Neoptera</taxon>
        <taxon>Endopterygota</taxon>
        <taxon>Hymenoptera</taxon>
        <taxon>Apocrita</taxon>
        <taxon>Proctotrupomorpha</taxon>
        <taxon>Chalcidoidea</taxon>
        <taxon>Trichogrammatidae</taxon>
        <taxon>Trichogramma</taxon>
    </lineage>
</organism>
<dbReference type="EMBL" id="JBJJXI010000092">
    <property type="protein sequence ID" value="KAL3394462.1"/>
    <property type="molecule type" value="Genomic_DNA"/>
</dbReference>
<dbReference type="Proteomes" id="UP001627154">
    <property type="component" value="Unassembled WGS sequence"/>
</dbReference>
<dbReference type="AlphaFoldDB" id="A0ABD2WN28"/>
<keyword evidence="2" id="KW-1185">Reference proteome</keyword>
<name>A0ABD2WN28_9HYME</name>